<reference evidence="5 6" key="1">
    <citation type="journal article" date="2020" name="ISME J.">
        <title>Uncovering the hidden diversity of litter-decomposition mechanisms in mushroom-forming fungi.</title>
        <authorList>
            <person name="Floudas D."/>
            <person name="Bentzer J."/>
            <person name="Ahren D."/>
            <person name="Johansson T."/>
            <person name="Persson P."/>
            <person name="Tunlid A."/>
        </authorList>
    </citation>
    <scope>NUCLEOTIDE SEQUENCE [LARGE SCALE GENOMIC DNA]</scope>
    <source>
        <strain evidence="5 6">CBS 291.85</strain>
    </source>
</reference>
<dbReference type="GO" id="GO:0008270">
    <property type="term" value="F:zinc ion binding"/>
    <property type="evidence" value="ECO:0007669"/>
    <property type="project" value="UniProtKB-KW"/>
</dbReference>
<dbReference type="GO" id="GO:0006355">
    <property type="term" value="P:regulation of DNA-templated transcription"/>
    <property type="evidence" value="ECO:0007669"/>
    <property type="project" value="InterPro"/>
</dbReference>
<feature type="compositionally biased region" description="Low complexity" evidence="2">
    <location>
        <begin position="787"/>
        <end position="797"/>
    </location>
</feature>
<dbReference type="SUPFAM" id="SSF56112">
    <property type="entry name" value="Protein kinase-like (PK-like)"/>
    <property type="match status" value="1"/>
</dbReference>
<evidence type="ECO:0000256" key="2">
    <source>
        <dbReference type="SAM" id="MobiDB-lite"/>
    </source>
</evidence>
<dbReference type="InterPro" id="IPR000719">
    <property type="entry name" value="Prot_kinase_dom"/>
</dbReference>
<feature type="domain" description="GATA-type" evidence="4">
    <location>
        <begin position="842"/>
        <end position="875"/>
    </location>
</feature>
<dbReference type="Pfam" id="PF00320">
    <property type="entry name" value="GATA"/>
    <property type="match status" value="1"/>
</dbReference>
<gene>
    <name evidence="5" type="ORF">D9758_014939</name>
</gene>
<organism evidence="5 6">
    <name type="scientific">Tetrapyrgos nigripes</name>
    <dbReference type="NCBI Taxonomy" id="182062"/>
    <lineage>
        <taxon>Eukaryota</taxon>
        <taxon>Fungi</taxon>
        <taxon>Dikarya</taxon>
        <taxon>Basidiomycota</taxon>
        <taxon>Agaricomycotina</taxon>
        <taxon>Agaricomycetes</taxon>
        <taxon>Agaricomycetidae</taxon>
        <taxon>Agaricales</taxon>
        <taxon>Marasmiineae</taxon>
        <taxon>Marasmiaceae</taxon>
        <taxon>Tetrapyrgos</taxon>
    </lineage>
</organism>
<sequence length="1160" mass="127585">MASVSTSMMSTTRLPGPLTVHDMFSEIWTAGECSKCLDALKEHFAEQETPKQYDHLLGLITGWRCGRVESTELVLQCSRMLYRTPRLLRDINSLLKRAGEEGVAEGHLQEELKIICRVDRPQVDCVVAVYARGGKGEDGSRHGDCKARTAVIHAISSPAHVLHDVQASTLFSSRELEEDGCLSRIHAVDEHLAPYMMELLQLRLMQLHGALPPSIVVHDITREGDHPITGGGFADIWKGRRNGRLVCLKVLRIFTSSSDRSKLFKDLSNEVLIWKQLHHKHILPLYGVNMELFQPSYCIVSPWMSNGDVGSYLSKSADESSFDKKISLITEIAEGLSYLHELDPPVIHGDIKCSNVLISDDCHCRLADFGLSVIETQTKSYNITSSANNRGSIRWLAPELMNPDSVHTDMGYSKTRDIYAFACTVVEILTGRPPFPEYKMDLHVMIQVLKGNRPPRPSDCSEDVWELTQQCWAERTTERPSAADVVRILKSSGSSTLNEAAGETVVVEETKVEAMVTPSHNLFDILPPIRYAPAQPVSALVESQVPAIPGVSAAPLPTLEAIQQGLFRSNSPGRMEAMAKLTGSSELYDPSLPPSPTLTVAAKFRETPGIEAGSPDHSEVFDAEPAVPRPTSSAVIAGSVPITAITAQLSSSAETQHTSPDLEVSVTLSTSAVPLGTSTGTTPLHVHDMFVALKRPADDRKSAEDSPDETVAAKKLRNTLATRRSRKGKLDPMQAYTSSGEEFSVPPLKRGRGRPKRSKNKKTAIQDISSSSGSPAVTPLSGRRPKPTLSSVPSLSVSRKRGRPPKMRPEEEEEPTPKRARGQLPIQHLDDAAPKETQYLRRRCFNCNNTKPPSWRRSALNPGEILCNKCGLYERCKSSVVAASYRAQVRRDQLFNLSASVLGDAANGTEGHQLSTSENEEIARRRAQIEAKRANLEELKSSREEHLRVRNEHVDTRLDQSSQSRSIGNRPPTGEWKPPPHHTMTSSLFSPDLRAIDGSFGLGRDQDDSDFLPEHDASSSSPGPLSYPPPATRLHAMASSSSSSSSFPQPSPVQQQRSIGFPSSSLLLPTRPPSAYAIPQQTSRRKDLWVSGSRSRAAAEVEVVEAEAEAGTSEDFEVPTSWIVPNHRDYDDDELDVDNDIDIDSTFWNDGGLLDAWREY</sequence>
<dbReference type="PANTHER" id="PTHR44329:SF214">
    <property type="entry name" value="PROTEIN KINASE DOMAIN-CONTAINING PROTEIN"/>
    <property type="match status" value="1"/>
</dbReference>
<keyword evidence="1" id="KW-0862">Zinc</keyword>
<dbReference type="PANTHER" id="PTHR44329">
    <property type="entry name" value="SERINE/THREONINE-PROTEIN KINASE TNNI3K-RELATED"/>
    <property type="match status" value="1"/>
</dbReference>
<dbReference type="GO" id="GO:0004674">
    <property type="term" value="F:protein serine/threonine kinase activity"/>
    <property type="evidence" value="ECO:0007669"/>
    <property type="project" value="TreeGrafter"/>
</dbReference>
<feature type="compositionally biased region" description="Low complexity" evidence="2">
    <location>
        <begin position="1039"/>
        <end position="1058"/>
    </location>
</feature>
<keyword evidence="1" id="KW-0863">Zinc-finger</keyword>
<comment type="caution">
    <text evidence="5">The sequence shown here is derived from an EMBL/GenBank/DDBJ whole genome shotgun (WGS) entry which is preliminary data.</text>
</comment>
<proteinExistence type="predicted"/>
<dbReference type="InterPro" id="IPR000679">
    <property type="entry name" value="Znf_GATA"/>
</dbReference>
<dbReference type="PROSITE" id="PS50011">
    <property type="entry name" value="PROTEIN_KINASE_DOM"/>
    <property type="match status" value="1"/>
</dbReference>
<keyword evidence="1" id="KW-0479">Metal-binding</keyword>
<dbReference type="SUPFAM" id="SSF57716">
    <property type="entry name" value="Glucocorticoid receptor-like (DNA-binding domain)"/>
    <property type="match status" value="1"/>
</dbReference>
<dbReference type="Pfam" id="PF07714">
    <property type="entry name" value="PK_Tyr_Ser-Thr"/>
    <property type="match status" value="1"/>
</dbReference>
<dbReference type="InterPro" id="IPR011009">
    <property type="entry name" value="Kinase-like_dom_sf"/>
</dbReference>
<evidence type="ECO:0000256" key="1">
    <source>
        <dbReference type="PROSITE-ProRule" id="PRU00094"/>
    </source>
</evidence>
<dbReference type="InterPro" id="IPR017956">
    <property type="entry name" value="AT_hook_DNA-bd_motif"/>
</dbReference>
<dbReference type="PROSITE" id="PS50114">
    <property type="entry name" value="GATA_ZN_FINGER_2"/>
    <property type="match status" value="1"/>
</dbReference>
<dbReference type="InterPro" id="IPR051681">
    <property type="entry name" value="Ser/Thr_Kinases-Pseudokinases"/>
</dbReference>
<dbReference type="Gene3D" id="3.30.50.10">
    <property type="entry name" value="Erythroid Transcription Factor GATA-1, subunit A"/>
    <property type="match status" value="1"/>
</dbReference>
<feature type="compositionally biased region" description="Basic residues" evidence="2">
    <location>
        <begin position="749"/>
        <end position="762"/>
    </location>
</feature>
<protein>
    <submittedName>
        <fullName evidence="5">Uncharacterized protein</fullName>
    </submittedName>
</protein>
<dbReference type="Gene3D" id="1.10.510.10">
    <property type="entry name" value="Transferase(Phosphotransferase) domain 1"/>
    <property type="match status" value="1"/>
</dbReference>
<dbReference type="CDD" id="cd00202">
    <property type="entry name" value="ZnF_GATA"/>
    <property type="match status" value="1"/>
</dbReference>
<keyword evidence="6" id="KW-1185">Reference proteome</keyword>
<dbReference type="GO" id="GO:0043565">
    <property type="term" value="F:sequence-specific DNA binding"/>
    <property type="evidence" value="ECO:0007669"/>
    <property type="project" value="InterPro"/>
</dbReference>
<dbReference type="Proteomes" id="UP000559256">
    <property type="component" value="Unassembled WGS sequence"/>
</dbReference>
<dbReference type="InterPro" id="IPR001245">
    <property type="entry name" value="Ser-Thr/Tyr_kinase_cat_dom"/>
</dbReference>
<dbReference type="SMART" id="SM00220">
    <property type="entry name" value="S_TKc"/>
    <property type="match status" value="1"/>
</dbReference>
<dbReference type="PROSITE" id="PS00108">
    <property type="entry name" value="PROTEIN_KINASE_ST"/>
    <property type="match status" value="1"/>
</dbReference>
<feature type="compositionally biased region" description="Polar residues" evidence="2">
    <location>
        <begin position="766"/>
        <end position="775"/>
    </location>
</feature>
<feature type="region of interest" description="Disordered" evidence="2">
    <location>
        <begin position="940"/>
        <end position="1058"/>
    </location>
</feature>
<dbReference type="OrthoDB" id="346907at2759"/>
<evidence type="ECO:0000259" key="3">
    <source>
        <dbReference type="PROSITE" id="PS50011"/>
    </source>
</evidence>
<dbReference type="SMART" id="SM00401">
    <property type="entry name" value="ZnF_GATA"/>
    <property type="match status" value="1"/>
</dbReference>
<dbReference type="InterPro" id="IPR013088">
    <property type="entry name" value="Znf_NHR/GATA"/>
</dbReference>
<feature type="compositionally biased region" description="Basic and acidic residues" evidence="2">
    <location>
        <begin position="940"/>
        <end position="958"/>
    </location>
</feature>
<dbReference type="SMART" id="SM00384">
    <property type="entry name" value="AT_hook"/>
    <property type="match status" value="2"/>
</dbReference>
<name>A0A8H5FIB2_9AGAR</name>
<dbReference type="InterPro" id="IPR008271">
    <property type="entry name" value="Ser/Thr_kinase_AS"/>
</dbReference>
<accession>A0A8H5FIB2</accession>
<evidence type="ECO:0000259" key="4">
    <source>
        <dbReference type="PROSITE" id="PS50114"/>
    </source>
</evidence>
<evidence type="ECO:0000313" key="6">
    <source>
        <dbReference type="Proteomes" id="UP000559256"/>
    </source>
</evidence>
<feature type="domain" description="Protein kinase" evidence="3">
    <location>
        <begin position="222"/>
        <end position="497"/>
    </location>
</feature>
<dbReference type="AlphaFoldDB" id="A0A8H5FIB2"/>
<dbReference type="EMBL" id="JAACJM010000213">
    <property type="protein sequence ID" value="KAF5337602.1"/>
    <property type="molecule type" value="Genomic_DNA"/>
</dbReference>
<dbReference type="GO" id="GO:0005524">
    <property type="term" value="F:ATP binding"/>
    <property type="evidence" value="ECO:0007669"/>
    <property type="project" value="InterPro"/>
</dbReference>
<evidence type="ECO:0000313" key="5">
    <source>
        <dbReference type="EMBL" id="KAF5337602.1"/>
    </source>
</evidence>
<feature type="region of interest" description="Disordered" evidence="2">
    <location>
        <begin position="697"/>
        <end position="832"/>
    </location>
</feature>